<protein>
    <recommendedName>
        <fullName evidence="3">Exo_endo_phos domain-containing protein</fullName>
    </recommendedName>
</protein>
<accession>A0A1Q3BPL6</accession>
<organism evidence="1 2">
    <name type="scientific">Cephalotus follicularis</name>
    <name type="common">Albany pitcher plant</name>
    <dbReference type="NCBI Taxonomy" id="3775"/>
    <lineage>
        <taxon>Eukaryota</taxon>
        <taxon>Viridiplantae</taxon>
        <taxon>Streptophyta</taxon>
        <taxon>Embryophyta</taxon>
        <taxon>Tracheophyta</taxon>
        <taxon>Spermatophyta</taxon>
        <taxon>Magnoliopsida</taxon>
        <taxon>eudicotyledons</taxon>
        <taxon>Gunneridae</taxon>
        <taxon>Pentapetalae</taxon>
        <taxon>rosids</taxon>
        <taxon>fabids</taxon>
        <taxon>Oxalidales</taxon>
        <taxon>Cephalotaceae</taxon>
        <taxon>Cephalotus</taxon>
    </lineage>
</organism>
<feature type="non-terminal residue" evidence="1">
    <location>
        <position position="94"/>
    </location>
</feature>
<dbReference type="InterPro" id="IPR036691">
    <property type="entry name" value="Endo/exonu/phosph_ase_sf"/>
</dbReference>
<dbReference type="Gene3D" id="3.60.10.10">
    <property type="entry name" value="Endonuclease/exonuclease/phosphatase"/>
    <property type="match status" value="1"/>
</dbReference>
<dbReference type="Proteomes" id="UP000187406">
    <property type="component" value="Unassembled WGS sequence"/>
</dbReference>
<dbReference type="OrthoDB" id="1748181at2759"/>
<evidence type="ECO:0000313" key="1">
    <source>
        <dbReference type="EMBL" id="GAV69997.1"/>
    </source>
</evidence>
<dbReference type="PANTHER" id="PTHR33710">
    <property type="entry name" value="BNAC02G09200D PROTEIN"/>
    <property type="match status" value="1"/>
</dbReference>
<proteinExistence type="predicted"/>
<dbReference type="AlphaFoldDB" id="A0A1Q3BPL6"/>
<evidence type="ECO:0000313" key="2">
    <source>
        <dbReference type="Proteomes" id="UP000187406"/>
    </source>
</evidence>
<reference evidence="2" key="1">
    <citation type="submission" date="2016-04" db="EMBL/GenBank/DDBJ databases">
        <title>Cephalotus genome sequencing.</title>
        <authorList>
            <person name="Fukushima K."/>
            <person name="Hasebe M."/>
            <person name="Fang X."/>
        </authorList>
    </citation>
    <scope>NUCLEOTIDE SEQUENCE [LARGE SCALE GENOMIC DNA]</scope>
    <source>
        <strain evidence="2">cv. St1</strain>
    </source>
</reference>
<sequence length="94" mass="10839">LRDLGYRGCRYSWSNGRSSVEQIRCRLDICVANADWMLWFPRASISHETNGISDHCPVLLALHANSKAKKKVTRFETKWVKDKKCGDIISTVWL</sequence>
<keyword evidence="2" id="KW-1185">Reference proteome</keyword>
<evidence type="ECO:0008006" key="3">
    <source>
        <dbReference type="Google" id="ProtNLM"/>
    </source>
</evidence>
<gene>
    <name evidence="1" type="ORF">CFOL_v3_13496</name>
</gene>
<dbReference type="SUPFAM" id="SSF56219">
    <property type="entry name" value="DNase I-like"/>
    <property type="match status" value="1"/>
</dbReference>
<name>A0A1Q3BPL6_CEPFO</name>
<feature type="non-terminal residue" evidence="1">
    <location>
        <position position="1"/>
    </location>
</feature>
<dbReference type="InParanoid" id="A0A1Q3BPL6"/>
<dbReference type="PANTHER" id="PTHR33710:SF71">
    <property type="entry name" value="ENDONUCLEASE_EXONUCLEASE_PHOSPHATASE DOMAIN-CONTAINING PROTEIN"/>
    <property type="match status" value="1"/>
</dbReference>
<dbReference type="EMBL" id="BDDD01000765">
    <property type="protein sequence ID" value="GAV69997.1"/>
    <property type="molecule type" value="Genomic_DNA"/>
</dbReference>
<comment type="caution">
    <text evidence="1">The sequence shown here is derived from an EMBL/GenBank/DDBJ whole genome shotgun (WGS) entry which is preliminary data.</text>
</comment>